<evidence type="ECO:0000256" key="1">
    <source>
        <dbReference type="SAM" id="MobiDB-lite"/>
    </source>
</evidence>
<evidence type="ECO:0000313" key="3">
    <source>
        <dbReference type="EMBL" id="MBM7694739.1"/>
    </source>
</evidence>
<feature type="compositionally biased region" description="Basic and acidic residues" evidence="1">
    <location>
        <begin position="131"/>
        <end position="146"/>
    </location>
</feature>
<accession>A0ABS2QPT1</accession>
<evidence type="ECO:0008006" key="5">
    <source>
        <dbReference type="Google" id="ProtNLM"/>
    </source>
</evidence>
<protein>
    <recommendedName>
        <fullName evidence="5">UDP-glucose 6-dehydrogenase</fullName>
    </recommendedName>
</protein>
<keyword evidence="2" id="KW-0812">Transmembrane</keyword>
<name>A0ABS2QPT1_9BACI</name>
<keyword evidence="2" id="KW-0472">Membrane</keyword>
<dbReference type="Proteomes" id="UP000823486">
    <property type="component" value="Unassembled WGS sequence"/>
</dbReference>
<feature type="transmembrane region" description="Helical" evidence="2">
    <location>
        <begin position="47"/>
        <end position="69"/>
    </location>
</feature>
<reference evidence="3 4" key="1">
    <citation type="submission" date="2021-01" db="EMBL/GenBank/DDBJ databases">
        <title>Genomic Encyclopedia of Type Strains, Phase IV (KMG-IV): sequencing the most valuable type-strain genomes for metagenomic binning, comparative biology and taxonomic classification.</title>
        <authorList>
            <person name="Goeker M."/>
        </authorList>
    </citation>
    <scope>NUCLEOTIDE SEQUENCE [LARGE SCALE GENOMIC DNA]</scope>
    <source>
        <strain evidence="3 4">DSM 105482</strain>
    </source>
</reference>
<keyword evidence="2" id="KW-1133">Transmembrane helix</keyword>
<gene>
    <name evidence="3" type="ORF">JOC77_004216</name>
</gene>
<feature type="compositionally biased region" description="Acidic residues" evidence="1">
    <location>
        <begin position="119"/>
        <end position="130"/>
    </location>
</feature>
<keyword evidence="4" id="KW-1185">Reference proteome</keyword>
<proteinExistence type="predicted"/>
<evidence type="ECO:0000313" key="4">
    <source>
        <dbReference type="Proteomes" id="UP000823486"/>
    </source>
</evidence>
<comment type="caution">
    <text evidence="3">The sequence shown here is derived from an EMBL/GenBank/DDBJ whole genome shotgun (WGS) entry which is preliminary data.</text>
</comment>
<dbReference type="EMBL" id="JAFBFI010000034">
    <property type="protein sequence ID" value="MBM7694739.1"/>
    <property type="molecule type" value="Genomic_DNA"/>
</dbReference>
<dbReference type="RefSeq" id="WP_204548078.1">
    <property type="nucleotide sequence ID" value="NZ_JAFBFI010000034.1"/>
</dbReference>
<feature type="compositionally biased region" description="Basic and acidic residues" evidence="1">
    <location>
        <begin position="78"/>
        <end position="90"/>
    </location>
</feature>
<organism evidence="3 4">
    <name type="scientific">Peribacillus deserti</name>
    <dbReference type="NCBI Taxonomy" id="673318"/>
    <lineage>
        <taxon>Bacteria</taxon>
        <taxon>Bacillati</taxon>
        <taxon>Bacillota</taxon>
        <taxon>Bacilli</taxon>
        <taxon>Bacillales</taxon>
        <taxon>Bacillaceae</taxon>
        <taxon>Peribacillus</taxon>
    </lineage>
</organism>
<sequence length="425" mass="47177">MKKYKMSELEIQEALKQFPKITDSRGKEEIFRKVSRTSIKRKGKNRWMPAAASLAAIILFSILTSSFIFSDQSANEKGSSRQEQASDVRQSDTSGGSGKKAAEDPDTQVPNKNLGNTDEKEDEAEEEKPVEEDKTDDHSETVPDKKENIVLKAATLSSSLVLPADSEEHSYITLAVPDSQLQYIIPITYETEKADKQELLDVLLDKMKTINEEELGLMDYYPLNLGISMGKEEGSINIDFTDKSELNNLYEFGLLMALENTFRYQGYNKITFSTAGKPGIELPDTGPITERVLEQTPKRAFLIYQAEESKPKFLVPNITASSNTVAEAIKEMQNFEPVNSASPSIPADIKIEKVTNENGRLTISLSKDTPFKDDESSLLAIEAILLTAKDFGLTAVLFENAGLSAIGPYDLTKELEIPLAPNRIQ</sequence>
<evidence type="ECO:0000256" key="2">
    <source>
        <dbReference type="SAM" id="Phobius"/>
    </source>
</evidence>
<feature type="region of interest" description="Disordered" evidence="1">
    <location>
        <begin position="75"/>
        <end position="146"/>
    </location>
</feature>